<sequence length="550" mass="61926">MKSLIEKYKENKLEFLFLIALVGCLLCQLFITLYFNVFEAKEHMGIDVSWEYLKANIAFKERAFYPSDVINTTTQPMFERHILILPFYLIFKNVFVAYGLSSFFITVACLVVLYKIGTSLKLTFGQKLIILNLFICPFMANGFNIDNDLGYFVCVNGFGAMQNVSTLTILMVILSVVFDGNSKHKKIIEIATLALIVFIGVSKGTSLLVWIGVPMAIYIVTQVFIKNDIKFLISKTSIFMYASVVGVLLGRIIGGILGYQYLDSSVTWANASEIMKNLGNVLVGVPLLLGGIPGEGVERSPMSFIGLVYCFGLIMSIVLVVAILYFTVQTIKAIIKEKSADDRVLFLLVVFFANIAVYAFLVPYHVGATFEIRYLIPAIHSGFVLIGLFIKEIDDSLIIKKFGCVMLLISVIAMDLYSDYFLAITDNSQWQTDQLLAAIDDTDAGLVYFWDEEKYLVRPERVIRVIDSSRVYKSISYGNVLENFGDYKYYDDSKQYVGATVLVTVAGQEPLEKAIMEQYELLENIGDYSVYYCSENPIDLESMTIKNKEL</sequence>
<keyword evidence="1" id="KW-1133">Transmembrane helix</keyword>
<feature type="transmembrane region" description="Helical" evidence="1">
    <location>
        <begin position="304"/>
        <end position="328"/>
    </location>
</feature>
<dbReference type="AlphaFoldDB" id="A0A6M0LK84"/>
<comment type="caution">
    <text evidence="2">The sequence shown here is derived from an EMBL/GenBank/DDBJ whole genome shotgun (WGS) entry which is preliminary data.</text>
</comment>
<feature type="transmembrane region" description="Helical" evidence="1">
    <location>
        <begin position="402"/>
        <end position="423"/>
    </location>
</feature>
<keyword evidence="1" id="KW-0472">Membrane</keyword>
<feature type="transmembrane region" description="Helical" evidence="1">
    <location>
        <begin position="190"/>
        <end position="218"/>
    </location>
</feature>
<organism evidence="2 3">
    <name type="scientific">Pseudobutyrivibrio xylanivorans</name>
    <dbReference type="NCBI Taxonomy" id="185007"/>
    <lineage>
        <taxon>Bacteria</taxon>
        <taxon>Bacillati</taxon>
        <taxon>Bacillota</taxon>
        <taxon>Clostridia</taxon>
        <taxon>Lachnospirales</taxon>
        <taxon>Lachnospiraceae</taxon>
        <taxon>Pseudobutyrivibrio</taxon>
    </lineage>
</organism>
<accession>A0A6M0LK84</accession>
<dbReference type="Proteomes" id="UP000473091">
    <property type="component" value="Unassembled WGS sequence"/>
</dbReference>
<keyword evidence="1" id="KW-0812">Transmembrane</keyword>
<evidence type="ECO:0008006" key="4">
    <source>
        <dbReference type="Google" id="ProtNLM"/>
    </source>
</evidence>
<evidence type="ECO:0000313" key="3">
    <source>
        <dbReference type="Proteomes" id="UP000473091"/>
    </source>
</evidence>
<feature type="transmembrane region" description="Helical" evidence="1">
    <location>
        <begin position="15"/>
        <end position="35"/>
    </location>
</feature>
<feature type="transmembrane region" description="Helical" evidence="1">
    <location>
        <begin position="95"/>
        <end position="116"/>
    </location>
</feature>
<feature type="transmembrane region" description="Helical" evidence="1">
    <location>
        <begin position="157"/>
        <end position="178"/>
    </location>
</feature>
<protein>
    <recommendedName>
        <fullName evidence="4">Glycosyltransferase RgtA/B/C/D-like domain-containing protein</fullName>
    </recommendedName>
</protein>
<evidence type="ECO:0000256" key="1">
    <source>
        <dbReference type="SAM" id="Phobius"/>
    </source>
</evidence>
<feature type="transmembrane region" description="Helical" evidence="1">
    <location>
        <begin position="128"/>
        <end position="145"/>
    </location>
</feature>
<feature type="transmembrane region" description="Helical" evidence="1">
    <location>
        <begin position="344"/>
        <end position="366"/>
    </location>
</feature>
<feature type="transmembrane region" description="Helical" evidence="1">
    <location>
        <begin position="274"/>
        <end position="292"/>
    </location>
</feature>
<gene>
    <name evidence="2" type="ORF">F0Q01_10300</name>
</gene>
<reference evidence="2 3" key="1">
    <citation type="submission" date="2019-09" db="EMBL/GenBank/DDBJ databases">
        <authorList>
            <person name="Pidcock S.E."/>
            <person name="Huws S.A."/>
        </authorList>
    </citation>
    <scope>NUCLEOTIDE SEQUENCE [LARGE SCALE GENOMIC DNA]</scope>
    <source>
        <strain evidence="2 3">MZ8</strain>
    </source>
</reference>
<feature type="transmembrane region" description="Helical" evidence="1">
    <location>
        <begin position="238"/>
        <end position="262"/>
    </location>
</feature>
<feature type="transmembrane region" description="Helical" evidence="1">
    <location>
        <begin position="372"/>
        <end position="390"/>
    </location>
</feature>
<proteinExistence type="predicted"/>
<evidence type="ECO:0000313" key="2">
    <source>
        <dbReference type="EMBL" id="NEX02267.1"/>
    </source>
</evidence>
<dbReference type="EMBL" id="VTVE01000003">
    <property type="protein sequence ID" value="NEX02267.1"/>
    <property type="molecule type" value="Genomic_DNA"/>
</dbReference>
<name>A0A6M0LK84_PSEXY</name>
<reference evidence="2 3" key="2">
    <citation type="submission" date="2020-03" db="EMBL/GenBank/DDBJ databases">
        <title>Investigating the evolutionary divergence of the Butyrivibrio group.</title>
        <authorList>
            <person name="Skvortsov T."/>
            <person name="Santos F.G."/>
            <person name="Ting K.S."/>
            <person name="Creevey C.J."/>
        </authorList>
    </citation>
    <scope>NUCLEOTIDE SEQUENCE [LARGE SCALE GENOMIC DNA]</scope>
    <source>
        <strain evidence="2 3">MZ8</strain>
    </source>
</reference>
<dbReference type="RefSeq" id="WP_090488672.1">
    <property type="nucleotide sequence ID" value="NZ_VTVE01000003.1"/>
</dbReference>